<organism evidence="1">
    <name type="scientific">Anguilla anguilla</name>
    <name type="common">European freshwater eel</name>
    <name type="synonym">Muraena anguilla</name>
    <dbReference type="NCBI Taxonomy" id="7936"/>
    <lineage>
        <taxon>Eukaryota</taxon>
        <taxon>Metazoa</taxon>
        <taxon>Chordata</taxon>
        <taxon>Craniata</taxon>
        <taxon>Vertebrata</taxon>
        <taxon>Euteleostomi</taxon>
        <taxon>Actinopterygii</taxon>
        <taxon>Neopterygii</taxon>
        <taxon>Teleostei</taxon>
        <taxon>Anguilliformes</taxon>
        <taxon>Anguillidae</taxon>
        <taxon>Anguilla</taxon>
    </lineage>
</organism>
<reference evidence="1" key="2">
    <citation type="journal article" date="2015" name="Fish Shellfish Immunol.">
        <title>Early steps in the European eel (Anguilla anguilla)-Vibrio vulnificus interaction in the gills: Role of the RtxA13 toxin.</title>
        <authorList>
            <person name="Callol A."/>
            <person name="Pajuelo D."/>
            <person name="Ebbesson L."/>
            <person name="Teles M."/>
            <person name="MacKenzie S."/>
            <person name="Amaro C."/>
        </authorList>
    </citation>
    <scope>NUCLEOTIDE SEQUENCE</scope>
</reference>
<dbReference type="AlphaFoldDB" id="A0A0E9WLX0"/>
<dbReference type="EMBL" id="GBXM01017245">
    <property type="protein sequence ID" value="JAH91332.1"/>
    <property type="molecule type" value="Transcribed_RNA"/>
</dbReference>
<proteinExistence type="predicted"/>
<evidence type="ECO:0000313" key="1">
    <source>
        <dbReference type="EMBL" id="JAH91332.1"/>
    </source>
</evidence>
<sequence>MFSDYITPFYTVHFIILPTTFTDADLRSALSHQTFFTRYWLQACCTLIQDLCLGARSGAEHWVYAGSHDGP</sequence>
<protein>
    <submittedName>
        <fullName evidence="1">Uncharacterized protein</fullName>
    </submittedName>
</protein>
<reference evidence="1" key="1">
    <citation type="submission" date="2014-11" db="EMBL/GenBank/DDBJ databases">
        <authorList>
            <person name="Amaro Gonzalez C."/>
        </authorList>
    </citation>
    <scope>NUCLEOTIDE SEQUENCE</scope>
</reference>
<name>A0A0E9WLX0_ANGAN</name>
<accession>A0A0E9WLX0</accession>